<feature type="domain" description="Signal transduction histidine kinase internal region" evidence="2">
    <location>
        <begin position="176"/>
        <end position="251"/>
    </location>
</feature>
<evidence type="ECO:0000259" key="2">
    <source>
        <dbReference type="Pfam" id="PF06580"/>
    </source>
</evidence>
<keyword evidence="4" id="KW-1185">Reference proteome</keyword>
<sequence length="367" mass="43181">MKQKSHPLSQHSRLGELIGYSVLLSLYFLIMWSFFAQRLPNFLSAYKAILIIVGMTIVIAINIKYLIPHFLHDRKWWLYFGGALLAVVVVSYIYNHLDQSLMEHYSNLIDRREMRRYRRPKSNLSYPLKQIVHYTVFPQFMQFLLVLFLSTAFEMTKYAFQKSREAVALREQTLQSELNFLKSQINPHFLFNALNNIYTLAYLKSDKAPEMILKLSDMLRYILYDCKAELVPVDREVQYLQDYIQLQLLKSERPLDIELQLQTPLSGATVPPMIFIPFVENAFKHSKIEDKQGWIRINLFLEAEALIFRVENSKPSQPFRKDNVGGIGLRNVERRLSLLYPNSHQLEVEDDQDRFLVHLSLNLPSKK</sequence>
<keyword evidence="1" id="KW-0812">Transmembrane</keyword>
<proteinExistence type="predicted"/>
<feature type="transmembrane region" description="Helical" evidence="1">
    <location>
        <begin position="48"/>
        <end position="67"/>
    </location>
</feature>
<dbReference type="InterPro" id="IPR050640">
    <property type="entry name" value="Bact_2-comp_sensor_kinase"/>
</dbReference>
<dbReference type="RefSeq" id="WP_338397747.1">
    <property type="nucleotide sequence ID" value="NZ_AP025292.1"/>
</dbReference>
<gene>
    <name evidence="3" type="ORF">PEPS_08680</name>
</gene>
<accession>A0ABN6LAA5</accession>
<keyword evidence="3" id="KW-0808">Transferase</keyword>
<keyword evidence="3" id="KW-0418">Kinase</keyword>
<dbReference type="Gene3D" id="3.30.565.10">
    <property type="entry name" value="Histidine kinase-like ATPase, C-terminal domain"/>
    <property type="match status" value="1"/>
</dbReference>
<protein>
    <submittedName>
        <fullName evidence="3">Histidine kinase</fullName>
    </submittedName>
</protein>
<dbReference type="SUPFAM" id="SSF55874">
    <property type="entry name" value="ATPase domain of HSP90 chaperone/DNA topoisomerase II/histidine kinase"/>
    <property type="match status" value="1"/>
</dbReference>
<dbReference type="EMBL" id="AP025292">
    <property type="protein sequence ID" value="BDC98587.1"/>
    <property type="molecule type" value="Genomic_DNA"/>
</dbReference>
<reference evidence="3 4" key="1">
    <citation type="submission" date="2021-12" db="EMBL/GenBank/DDBJ databases">
        <title>Genome sequencing of bacteria with rrn-lacking chromosome and rrn-plasmid.</title>
        <authorList>
            <person name="Anda M."/>
            <person name="Iwasaki W."/>
        </authorList>
    </citation>
    <scope>NUCLEOTIDE SEQUENCE [LARGE SCALE GENOMIC DNA]</scope>
    <source>
        <strain evidence="3 4">NBRC 101262</strain>
    </source>
</reference>
<dbReference type="PANTHER" id="PTHR34220:SF7">
    <property type="entry name" value="SENSOR HISTIDINE KINASE YPDA"/>
    <property type="match status" value="1"/>
</dbReference>
<feature type="transmembrane region" description="Helical" evidence="1">
    <location>
        <begin position="17"/>
        <end position="36"/>
    </location>
</feature>
<name>A0ABN6LAA5_9BACT</name>
<dbReference type="PANTHER" id="PTHR34220">
    <property type="entry name" value="SENSOR HISTIDINE KINASE YPDA"/>
    <property type="match status" value="1"/>
</dbReference>
<evidence type="ECO:0000313" key="3">
    <source>
        <dbReference type="EMBL" id="BDC98587.1"/>
    </source>
</evidence>
<dbReference type="Proteomes" id="UP001354989">
    <property type="component" value="Chromosome"/>
</dbReference>
<feature type="transmembrane region" description="Helical" evidence="1">
    <location>
        <begin position="76"/>
        <end position="94"/>
    </location>
</feature>
<feature type="transmembrane region" description="Helical" evidence="1">
    <location>
        <begin position="131"/>
        <end position="153"/>
    </location>
</feature>
<dbReference type="InterPro" id="IPR010559">
    <property type="entry name" value="Sig_transdc_His_kin_internal"/>
</dbReference>
<dbReference type="GO" id="GO:0016301">
    <property type="term" value="F:kinase activity"/>
    <property type="evidence" value="ECO:0007669"/>
    <property type="project" value="UniProtKB-KW"/>
</dbReference>
<evidence type="ECO:0000256" key="1">
    <source>
        <dbReference type="SAM" id="Phobius"/>
    </source>
</evidence>
<organism evidence="3 4">
    <name type="scientific">Persicobacter psychrovividus</name>
    <dbReference type="NCBI Taxonomy" id="387638"/>
    <lineage>
        <taxon>Bacteria</taxon>
        <taxon>Pseudomonadati</taxon>
        <taxon>Bacteroidota</taxon>
        <taxon>Cytophagia</taxon>
        <taxon>Cytophagales</taxon>
        <taxon>Persicobacteraceae</taxon>
        <taxon>Persicobacter</taxon>
    </lineage>
</organism>
<dbReference type="InterPro" id="IPR036890">
    <property type="entry name" value="HATPase_C_sf"/>
</dbReference>
<evidence type="ECO:0000313" key="4">
    <source>
        <dbReference type="Proteomes" id="UP001354989"/>
    </source>
</evidence>
<dbReference type="Pfam" id="PF06580">
    <property type="entry name" value="His_kinase"/>
    <property type="match status" value="1"/>
</dbReference>
<keyword evidence="1" id="KW-1133">Transmembrane helix</keyword>
<keyword evidence="1" id="KW-0472">Membrane</keyword>